<dbReference type="Proteomes" id="UP001165293">
    <property type="component" value="Unassembled WGS sequence"/>
</dbReference>
<protein>
    <submittedName>
        <fullName evidence="8">DMT family transporter</fullName>
    </submittedName>
</protein>
<name>A0ABS8JF58_9GAMM</name>
<dbReference type="InterPro" id="IPR037185">
    <property type="entry name" value="EmrE-like"/>
</dbReference>
<feature type="transmembrane region" description="Helical" evidence="6">
    <location>
        <begin position="186"/>
        <end position="208"/>
    </location>
</feature>
<feature type="transmembrane region" description="Helical" evidence="6">
    <location>
        <begin position="260"/>
        <end position="277"/>
    </location>
</feature>
<dbReference type="PANTHER" id="PTHR42920">
    <property type="entry name" value="OS03G0707200 PROTEIN-RELATED"/>
    <property type="match status" value="1"/>
</dbReference>
<evidence type="ECO:0000256" key="6">
    <source>
        <dbReference type="SAM" id="Phobius"/>
    </source>
</evidence>
<dbReference type="InterPro" id="IPR000620">
    <property type="entry name" value="EamA_dom"/>
</dbReference>
<sequence length="326" mass="34517">MPPDTLSPDARAARSRAYLQIHFCVLLWGATAILGKMISLAALPLVWWRLLIVVAALLLFPVVWRGLRAMSWRLMGAYAGIGVIVALHWLTFYGSIKLSNASVGATCIALGTVFVAMIEPWVARTRFSKRDLVLGIVVLPGVALVVGGVPAGMRVGIAVGAVSAFLVAIFGSLNKRMVEHGDPLTVTALELGAGLVALTFLAPLMPLLPVVGEAFAGDVFRPPQGRDLALLLVLSLACTLLPFALSLAALRHMSAFAQQLAVNLEPVYAIVLAILLLGEQRELTPAFYAGVAIILAAVFVHPLLGRPRPLSQPEVLCAAESKGVAD</sequence>
<proteinExistence type="predicted"/>
<keyword evidence="4 6" id="KW-1133">Transmembrane helix</keyword>
<evidence type="ECO:0000256" key="1">
    <source>
        <dbReference type="ARBA" id="ARBA00004651"/>
    </source>
</evidence>
<dbReference type="RefSeq" id="WP_230525852.1">
    <property type="nucleotide sequence ID" value="NZ_JAJGAK010000001.1"/>
</dbReference>
<evidence type="ECO:0000256" key="4">
    <source>
        <dbReference type="ARBA" id="ARBA00022989"/>
    </source>
</evidence>
<feature type="transmembrane region" description="Helical" evidence="6">
    <location>
        <begin position="132"/>
        <end position="149"/>
    </location>
</feature>
<gene>
    <name evidence="8" type="ORF">LK996_03990</name>
</gene>
<keyword evidence="5 6" id="KW-0472">Membrane</keyword>
<keyword evidence="2" id="KW-1003">Cell membrane</keyword>
<keyword evidence="9" id="KW-1185">Reference proteome</keyword>
<feature type="domain" description="EamA" evidence="7">
    <location>
        <begin position="18"/>
        <end position="146"/>
    </location>
</feature>
<evidence type="ECO:0000256" key="5">
    <source>
        <dbReference type="ARBA" id="ARBA00023136"/>
    </source>
</evidence>
<evidence type="ECO:0000313" key="8">
    <source>
        <dbReference type="EMBL" id="MCC8362234.1"/>
    </source>
</evidence>
<comment type="caution">
    <text evidence="8">The sequence shown here is derived from an EMBL/GenBank/DDBJ whole genome shotgun (WGS) entry which is preliminary data.</text>
</comment>
<feature type="transmembrane region" description="Helical" evidence="6">
    <location>
        <begin position="21"/>
        <end position="40"/>
    </location>
</feature>
<evidence type="ECO:0000256" key="3">
    <source>
        <dbReference type="ARBA" id="ARBA00022692"/>
    </source>
</evidence>
<feature type="transmembrane region" description="Helical" evidence="6">
    <location>
        <begin position="46"/>
        <end position="64"/>
    </location>
</feature>
<feature type="transmembrane region" description="Helical" evidence="6">
    <location>
        <begin position="283"/>
        <end position="304"/>
    </location>
</feature>
<keyword evidence="3 6" id="KW-0812">Transmembrane</keyword>
<dbReference type="SUPFAM" id="SSF103481">
    <property type="entry name" value="Multidrug resistance efflux transporter EmrE"/>
    <property type="match status" value="2"/>
</dbReference>
<organism evidence="8 9">
    <name type="scientific">Noviluteimonas lactosilytica</name>
    <dbReference type="NCBI Taxonomy" id="2888523"/>
    <lineage>
        <taxon>Bacteria</taxon>
        <taxon>Pseudomonadati</taxon>
        <taxon>Pseudomonadota</taxon>
        <taxon>Gammaproteobacteria</taxon>
        <taxon>Lysobacterales</taxon>
        <taxon>Lysobacteraceae</taxon>
        <taxon>Noviluteimonas</taxon>
    </lineage>
</organism>
<feature type="transmembrane region" description="Helical" evidence="6">
    <location>
        <begin position="228"/>
        <end position="248"/>
    </location>
</feature>
<evidence type="ECO:0000256" key="2">
    <source>
        <dbReference type="ARBA" id="ARBA00022475"/>
    </source>
</evidence>
<feature type="transmembrane region" description="Helical" evidence="6">
    <location>
        <begin position="102"/>
        <end position="123"/>
    </location>
</feature>
<accession>A0ABS8JF58</accession>
<dbReference type="PANTHER" id="PTHR42920:SF5">
    <property type="entry name" value="EAMA DOMAIN-CONTAINING PROTEIN"/>
    <property type="match status" value="1"/>
</dbReference>
<feature type="domain" description="EamA" evidence="7">
    <location>
        <begin position="156"/>
        <end position="300"/>
    </location>
</feature>
<dbReference type="EMBL" id="JAJGAK010000001">
    <property type="protein sequence ID" value="MCC8362234.1"/>
    <property type="molecule type" value="Genomic_DNA"/>
</dbReference>
<reference evidence="8" key="1">
    <citation type="submission" date="2021-10" db="EMBL/GenBank/DDBJ databases">
        <authorList>
            <person name="Lyu M."/>
            <person name="Wang X."/>
            <person name="Meng X."/>
            <person name="Xu K."/>
        </authorList>
    </citation>
    <scope>NUCLEOTIDE SEQUENCE</scope>
    <source>
        <strain evidence="8">A6</strain>
    </source>
</reference>
<comment type="subcellular location">
    <subcellularLocation>
        <location evidence="1">Cell membrane</location>
        <topology evidence="1">Multi-pass membrane protein</topology>
    </subcellularLocation>
</comment>
<evidence type="ECO:0000313" key="9">
    <source>
        <dbReference type="Proteomes" id="UP001165293"/>
    </source>
</evidence>
<feature type="transmembrane region" description="Helical" evidence="6">
    <location>
        <begin position="155"/>
        <end position="174"/>
    </location>
</feature>
<dbReference type="InterPro" id="IPR051258">
    <property type="entry name" value="Diverse_Substrate_Transporter"/>
</dbReference>
<feature type="transmembrane region" description="Helical" evidence="6">
    <location>
        <begin position="76"/>
        <end position="96"/>
    </location>
</feature>
<evidence type="ECO:0000259" key="7">
    <source>
        <dbReference type="Pfam" id="PF00892"/>
    </source>
</evidence>
<dbReference type="Pfam" id="PF00892">
    <property type="entry name" value="EamA"/>
    <property type="match status" value="2"/>
</dbReference>